<dbReference type="Proteomes" id="UP000095558">
    <property type="component" value="Unassembled WGS sequence"/>
</dbReference>
<feature type="active site" evidence="5">
    <location>
        <position position="138"/>
    </location>
</feature>
<dbReference type="EC" id="5.4.99.-" evidence="7"/>
<evidence type="ECO:0000313" key="9">
    <source>
        <dbReference type="EMBL" id="CUN89761.1"/>
    </source>
</evidence>
<dbReference type="PROSITE" id="PS50889">
    <property type="entry name" value="S4"/>
    <property type="match status" value="1"/>
</dbReference>
<dbReference type="PROSITE" id="PS01129">
    <property type="entry name" value="PSI_RLU"/>
    <property type="match status" value="1"/>
</dbReference>
<reference evidence="9 10" key="1">
    <citation type="submission" date="2015-09" db="EMBL/GenBank/DDBJ databases">
        <authorList>
            <consortium name="Pathogen Informatics"/>
        </authorList>
    </citation>
    <scope>NUCLEOTIDE SEQUENCE [LARGE SCALE GENOMIC DNA]</scope>
    <source>
        <strain evidence="9 10">2789STDY5834855</strain>
    </source>
</reference>
<dbReference type="CDD" id="cd02869">
    <property type="entry name" value="PseudoU_synth_RluA_like"/>
    <property type="match status" value="1"/>
</dbReference>
<dbReference type="FunFam" id="3.30.2350.10:FF:000006">
    <property type="entry name" value="Pseudouridine synthase"/>
    <property type="match status" value="1"/>
</dbReference>
<evidence type="ECO:0000256" key="1">
    <source>
        <dbReference type="ARBA" id="ARBA00000073"/>
    </source>
</evidence>
<dbReference type="GO" id="GO:0003723">
    <property type="term" value="F:RNA binding"/>
    <property type="evidence" value="ECO:0007669"/>
    <property type="project" value="UniProtKB-KW"/>
</dbReference>
<evidence type="ECO:0000256" key="7">
    <source>
        <dbReference type="RuleBase" id="RU362028"/>
    </source>
</evidence>
<evidence type="ECO:0000313" key="10">
    <source>
        <dbReference type="Proteomes" id="UP000095558"/>
    </source>
</evidence>
<dbReference type="GeneID" id="83011423"/>
<dbReference type="NCBIfam" id="TIGR00005">
    <property type="entry name" value="rluA_subfam"/>
    <property type="match status" value="1"/>
</dbReference>
<dbReference type="InterPro" id="IPR020103">
    <property type="entry name" value="PsdUridine_synth_cat_dom_sf"/>
</dbReference>
<dbReference type="SUPFAM" id="SSF55120">
    <property type="entry name" value="Pseudouridine synthase"/>
    <property type="match status" value="1"/>
</dbReference>
<dbReference type="SUPFAM" id="SSF55174">
    <property type="entry name" value="Alpha-L RNA-binding motif"/>
    <property type="match status" value="1"/>
</dbReference>
<dbReference type="Pfam" id="PF00849">
    <property type="entry name" value="PseudoU_synth_2"/>
    <property type="match status" value="1"/>
</dbReference>
<dbReference type="Gene3D" id="3.30.2350.10">
    <property type="entry name" value="Pseudouridine synthase"/>
    <property type="match status" value="1"/>
</dbReference>
<dbReference type="EMBL" id="CYZV01000008">
    <property type="protein sequence ID" value="CUN89761.1"/>
    <property type="molecule type" value="Genomic_DNA"/>
</dbReference>
<keyword evidence="4 7" id="KW-0413">Isomerase</keyword>
<dbReference type="PANTHER" id="PTHR21600:SF44">
    <property type="entry name" value="RIBOSOMAL LARGE SUBUNIT PSEUDOURIDINE SYNTHASE D"/>
    <property type="match status" value="1"/>
</dbReference>
<name>A0A173XYM7_9CLOT</name>
<protein>
    <recommendedName>
        <fullName evidence="7">Pseudouridine synthase</fullName>
        <ecNumber evidence="7">5.4.99.-</ecNumber>
    </recommendedName>
</protein>
<feature type="domain" description="RNA-binding S4" evidence="8">
    <location>
        <begin position="15"/>
        <end position="74"/>
    </location>
</feature>
<dbReference type="InterPro" id="IPR006225">
    <property type="entry name" value="PsdUridine_synth_RluC/D"/>
</dbReference>
<dbReference type="GO" id="GO:0120159">
    <property type="term" value="F:rRNA pseudouridine synthase activity"/>
    <property type="evidence" value="ECO:0007669"/>
    <property type="project" value="UniProtKB-ARBA"/>
</dbReference>
<gene>
    <name evidence="9" type="primary">rluD_1</name>
    <name evidence="9" type="ORF">ERS852470_00970</name>
</gene>
<organism evidence="9 10">
    <name type="scientific">Clostridium disporicum</name>
    <dbReference type="NCBI Taxonomy" id="84024"/>
    <lineage>
        <taxon>Bacteria</taxon>
        <taxon>Bacillati</taxon>
        <taxon>Bacillota</taxon>
        <taxon>Clostridia</taxon>
        <taxon>Eubacteriales</taxon>
        <taxon>Clostridiaceae</taxon>
        <taxon>Clostridium</taxon>
    </lineage>
</organism>
<evidence type="ECO:0000256" key="3">
    <source>
        <dbReference type="ARBA" id="ARBA00022884"/>
    </source>
</evidence>
<dbReference type="AlphaFoldDB" id="A0A173XYM7"/>
<dbReference type="GO" id="GO:0000455">
    <property type="term" value="P:enzyme-directed rRNA pseudouridine synthesis"/>
    <property type="evidence" value="ECO:0007669"/>
    <property type="project" value="TreeGrafter"/>
</dbReference>
<evidence type="ECO:0000256" key="5">
    <source>
        <dbReference type="PIRSR" id="PIRSR606225-1"/>
    </source>
</evidence>
<dbReference type="InterPro" id="IPR050188">
    <property type="entry name" value="RluA_PseudoU_synthase"/>
</dbReference>
<dbReference type="OrthoDB" id="9807829at2"/>
<dbReference type="STRING" id="84024.ERS852471_01839"/>
<dbReference type="CDD" id="cd00165">
    <property type="entry name" value="S4"/>
    <property type="match status" value="1"/>
</dbReference>
<evidence type="ECO:0000256" key="2">
    <source>
        <dbReference type="ARBA" id="ARBA00010876"/>
    </source>
</evidence>
<comment type="function">
    <text evidence="7">Responsible for synthesis of pseudouridine from uracil.</text>
</comment>
<dbReference type="InterPro" id="IPR006224">
    <property type="entry name" value="PsdUridine_synth_RluA-like_CS"/>
</dbReference>
<keyword evidence="3 6" id="KW-0694">RNA-binding</keyword>
<proteinExistence type="inferred from homology"/>
<evidence type="ECO:0000259" key="8">
    <source>
        <dbReference type="SMART" id="SM00363"/>
    </source>
</evidence>
<dbReference type="Pfam" id="PF01479">
    <property type="entry name" value="S4"/>
    <property type="match status" value="1"/>
</dbReference>
<dbReference type="InterPro" id="IPR006145">
    <property type="entry name" value="PsdUridine_synth_RsuA/RluA"/>
</dbReference>
<dbReference type="InterPro" id="IPR036986">
    <property type="entry name" value="S4_RNA-bd_sf"/>
</dbReference>
<comment type="catalytic activity">
    <reaction evidence="1 7">
        <text>a uridine in RNA = a pseudouridine in RNA</text>
        <dbReference type="Rhea" id="RHEA:48348"/>
        <dbReference type="Rhea" id="RHEA-COMP:12068"/>
        <dbReference type="Rhea" id="RHEA-COMP:12069"/>
        <dbReference type="ChEBI" id="CHEBI:65314"/>
        <dbReference type="ChEBI" id="CHEBI:65315"/>
    </reaction>
</comment>
<evidence type="ECO:0000256" key="4">
    <source>
        <dbReference type="ARBA" id="ARBA00023235"/>
    </source>
</evidence>
<comment type="similarity">
    <text evidence="2 7">Belongs to the pseudouridine synthase RluA family.</text>
</comment>
<dbReference type="InterPro" id="IPR002942">
    <property type="entry name" value="S4_RNA-bd"/>
</dbReference>
<dbReference type="RefSeq" id="WP_042396683.1">
    <property type="nucleotide sequence ID" value="NZ_CYYT01000002.1"/>
</dbReference>
<dbReference type="SMART" id="SM00363">
    <property type="entry name" value="S4"/>
    <property type="match status" value="1"/>
</dbReference>
<dbReference type="Gene3D" id="3.10.290.10">
    <property type="entry name" value="RNA-binding S4 domain"/>
    <property type="match status" value="1"/>
</dbReference>
<sequence>MEKLNYSISNEEQGQRIDKYLSLMIEGKSRSFIQGLIDDKKVMANGKVIKSNYKLKNNDEITVEMPDPIELNVEPEEMDLDIIYEDEDVIIVNKAKGVVVHPAPGNYTGTLVNGILHHCSDLSGINGIIRPGIVHRIDKDTSGILVIAKNDEAHNKLAVQFKDHSIKREYYALVEGKFSSTTGTINKPLGRDKKDRIKMAINEDGKRAVTHYEVLEQYDKGISLVKCTLETGRTHQIRVHMASIGHPLVGDLVYGYKRQKFNVEGQVLHAKTLGFIHPRTNEYMEFTSELPEYFKELLNKLNS</sequence>
<accession>A0A173XYM7</accession>
<dbReference type="PANTHER" id="PTHR21600">
    <property type="entry name" value="MITOCHONDRIAL RNA PSEUDOURIDINE SYNTHASE"/>
    <property type="match status" value="1"/>
</dbReference>
<evidence type="ECO:0000256" key="6">
    <source>
        <dbReference type="PROSITE-ProRule" id="PRU00182"/>
    </source>
</evidence>